<dbReference type="SMART" id="SM00905">
    <property type="entry name" value="FolB"/>
    <property type="match status" value="1"/>
</dbReference>
<protein>
    <recommendedName>
        <fullName evidence="6">7,8-dihydroneopterin aldolase</fullName>
        <ecNumber evidence="6">4.1.2.25</ecNumber>
    </recommendedName>
</protein>
<comment type="catalytic activity">
    <reaction evidence="1 6">
        <text>7,8-dihydroneopterin = 6-hydroxymethyl-7,8-dihydropterin + glycolaldehyde</text>
        <dbReference type="Rhea" id="RHEA:10540"/>
        <dbReference type="ChEBI" id="CHEBI:17001"/>
        <dbReference type="ChEBI" id="CHEBI:17071"/>
        <dbReference type="ChEBI" id="CHEBI:44841"/>
        <dbReference type="EC" id="4.1.2.25"/>
    </reaction>
</comment>
<name>A0A2W7JF44_9PROT</name>
<dbReference type="GO" id="GO:0046654">
    <property type="term" value="P:tetrahydrofolate biosynthetic process"/>
    <property type="evidence" value="ECO:0007669"/>
    <property type="project" value="UniProtKB-UniRule"/>
</dbReference>
<sequence>MSIPYTPDADAAIRRVFVRGLTVLARLGVYPHEQAAPQRLILDIELAVVDEFAPDGIGPDKLARVVDYAEVVASARRIVAEGHTRLVETLAERIAVAALQDSRVLSARVTAAKPDILPDAVSVGVTVERRRL</sequence>
<keyword evidence="9" id="KW-1185">Reference proteome</keyword>
<reference evidence="8 9" key="1">
    <citation type="submission" date="2018-06" db="EMBL/GenBank/DDBJ databases">
        <title>Genomic Encyclopedia of Archaeal and Bacterial Type Strains, Phase II (KMG-II): from individual species to whole genera.</title>
        <authorList>
            <person name="Goeker M."/>
        </authorList>
    </citation>
    <scope>NUCLEOTIDE SEQUENCE [LARGE SCALE GENOMIC DNA]</scope>
    <source>
        <strain evidence="8 9">DSM 24525</strain>
    </source>
</reference>
<keyword evidence="4 6" id="KW-0289">Folate biosynthesis</keyword>
<evidence type="ECO:0000256" key="5">
    <source>
        <dbReference type="ARBA" id="ARBA00023239"/>
    </source>
</evidence>
<keyword evidence="5 6" id="KW-0456">Lyase</keyword>
<dbReference type="RefSeq" id="WP_111396535.1">
    <property type="nucleotide sequence ID" value="NZ_QKYU01000002.1"/>
</dbReference>
<dbReference type="InterPro" id="IPR006156">
    <property type="entry name" value="Dihydroneopterin_aldolase"/>
</dbReference>
<comment type="caution">
    <text evidence="8">The sequence shown here is derived from an EMBL/GenBank/DDBJ whole genome shotgun (WGS) entry which is preliminary data.</text>
</comment>
<dbReference type="PANTHER" id="PTHR42844:SF1">
    <property type="entry name" value="DIHYDRONEOPTERIN ALDOLASE 1-RELATED"/>
    <property type="match status" value="1"/>
</dbReference>
<proteinExistence type="inferred from homology"/>
<dbReference type="EC" id="4.1.2.25" evidence="6"/>
<gene>
    <name evidence="8" type="ORF">C8P66_10266</name>
</gene>
<dbReference type="EMBL" id="QKYU01000002">
    <property type="protein sequence ID" value="PZW50378.1"/>
    <property type="molecule type" value="Genomic_DNA"/>
</dbReference>
<dbReference type="Proteomes" id="UP000249688">
    <property type="component" value="Unassembled WGS sequence"/>
</dbReference>
<evidence type="ECO:0000313" key="9">
    <source>
        <dbReference type="Proteomes" id="UP000249688"/>
    </source>
</evidence>
<dbReference type="OrthoDB" id="5297888at2"/>
<comment type="similarity">
    <text evidence="3 6">Belongs to the DHNA family.</text>
</comment>
<evidence type="ECO:0000256" key="3">
    <source>
        <dbReference type="ARBA" id="ARBA00005708"/>
    </source>
</evidence>
<feature type="domain" description="Dihydroneopterin aldolase/epimerase" evidence="7">
    <location>
        <begin position="16"/>
        <end position="129"/>
    </location>
</feature>
<dbReference type="InterPro" id="IPR006157">
    <property type="entry name" value="FolB_dom"/>
</dbReference>
<evidence type="ECO:0000256" key="4">
    <source>
        <dbReference type="ARBA" id="ARBA00022909"/>
    </source>
</evidence>
<dbReference type="NCBIfam" id="TIGR00526">
    <property type="entry name" value="folB_dom"/>
    <property type="match status" value="1"/>
</dbReference>
<evidence type="ECO:0000259" key="7">
    <source>
        <dbReference type="SMART" id="SM00905"/>
    </source>
</evidence>
<dbReference type="Gene3D" id="3.30.1130.10">
    <property type="match status" value="1"/>
</dbReference>
<evidence type="ECO:0000313" key="8">
    <source>
        <dbReference type="EMBL" id="PZW50378.1"/>
    </source>
</evidence>
<dbReference type="InterPro" id="IPR043133">
    <property type="entry name" value="GTP-CH-I_C/QueF"/>
</dbReference>
<dbReference type="GO" id="GO:0004150">
    <property type="term" value="F:dihydroneopterin aldolase activity"/>
    <property type="evidence" value="ECO:0007669"/>
    <property type="project" value="UniProtKB-UniRule"/>
</dbReference>
<dbReference type="NCBIfam" id="TIGR00525">
    <property type="entry name" value="folB"/>
    <property type="match status" value="1"/>
</dbReference>
<organism evidence="8 9">
    <name type="scientific">Humitalea rosea</name>
    <dbReference type="NCBI Taxonomy" id="990373"/>
    <lineage>
        <taxon>Bacteria</taxon>
        <taxon>Pseudomonadati</taxon>
        <taxon>Pseudomonadota</taxon>
        <taxon>Alphaproteobacteria</taxon>
        <taxon>Acetobacterales</taxon>
        <taxon>Roseomonadaceae</taxon>
        <taxon>Humitalea</taxon>
    </lineage>
</organism>
<dbReference type="GO" id="GO:0005737">
    <property type="term" value="C:cytoplasm"/>
    <property type="evidence" value="ECO:0007669"/>
    <property type="project" value="TreeGrafter"/>
</dbReference>
<accession>A0A2W7JF44</accession>
<dbReference type="Pfam" id="PF02152">
    <property type="entry name" value="FolB"/>
    <property type="match status" value="1"/>
</dbReference>
<dbReference type="UniPathway" id="UPA00077">
    <property type="reaction ID" value="UER00154"/>
</dbReference>
<dbReference type="PANTHER" id="PTHR42844">
    <property type="entry name" value="DIHYDRONEOPTERIN ALDOLASE 1-RELATED"/>
    <property type="match status" value="1"/>
</dbReference>
<dbReference type="SUPFAM" id="SSF55620">
    <property type="entry name" value="Tetrahydrobiopterin biosynthesis enzymes-like"/>
    <property type="match status" value="1"/>
</dbReference>
<evidence type="ECO:0000256" key="2">
    <source>
        <dbReference type="ARBA" id="ARBA00005013"/>
    </source>
</evidence>
<dbReference type="AlphaFoldDB" id="A0A2W7JF44"/>
<comment type="function">
    <text evidence="6">Catalyzes the conversion of 7,8-dihydroneopterin to 6-hydroxymethyl-7,8-dihydropterin.</text>
</comment>
<comment type="pathway">
    <text evidence="2 6">Cofactor biosynthesis; tetrahydrofolate biosynthesis; 2-amino-4-hydroxy-6-hydroxymethyl-7,8-dihydropteridine diphosphate from 7,8-dihydroneopterin triphosphate: step 3/4.</text>
</comment>
<evidence type="ECO:0000256" key="1">
    <source>
        <dbReference type="ARBA" id="ARBA00001353"/>
    </source>
</evidence>
<dbReference type="GO" id="GO:0046656">
    <property type="term" value="P:folic acid biosynthetic process"/>
    <property type="evidence" value="ECO:0007669"/>
    <property type="project" value="UniProtKB-UniRule"/>
</dbReference>
<evidence type="ECO:0000256" key="6">
    <source>
        <dbReference type="RuleBase" id="RU362079"/>
    </source>
</evidence>